<keyword evidence="2" id="KW-0472">Membrane</keyword>
<dbReference type="EMBL" id="VDEP01000448">
    <property type="protein sequence ID" value="KAA1078649.1"/>
    <property type="molecule type" value="Genomic_DNA"/>
</dbReference>
<accession>A0A5B0MS03</accession>
<evidence type="ECO:0000313" key="4">
    <source>
        <dbReference type="Proteomes" id="UP000325313"/>
    </source>
</evidence>
<protein>
    <submittedName>
        <fullName evidence="3">Uncharacterized protein</fullName>
    </submittedName>
</protein>
<feature type="region of interest" description="Disordered" evidence="1">
    <location>
        <begin position="1"/>
        <end position="26"/>
    </location>
</feature>
<evidence type="ECO:0000256" key="2">
    <source>
        <dbReference type="SAM" id="Phobius"/>
    </source>
</evidence>
<dbReference type="AlphaFoldDB" id="A0A5B0MS03"/>
<evidence type="ECO:0000313" key="3">
    <source>
        <dbReference type="EMBL" id="KAA1078649.1"/>
    </source>
</evidence>
<feature type="transmembrane region" description="Helical" evidence="2">
    <location>
        <begin position="38"/>
        <end position="56"/>
    </location>
</feature>
<feature type="transmembrane region" description="Helical" evidence="2">
    <location>
        <begin position="166"/>
        <end position="187"/>
    </location>
</feature>
<evidence type="ECO:0000256" key="1">
    <source>
        <dbReference type="SAM" id="MobiDB-lite"/>
    </source>
</evidence>
<sequence length="258" mass="29264">MTVASSENQQPLSIPNYHQHAPGSQNQESDQLEKVILIFRWMTPILLIGTLVLTFGTRAFSRFVLKLQNVGYESLPDSNFERQTTTGRGEREILSSTHQPNRHLNPPQPEEEAGIVPVVVPLRKPRRNWIYAVHGLIILSYFFDGLVICVRAVWAHCWEPSEMAVWRALDGYVVSCLVAFVGCIVAMSWEERGSGQLGGWGKIYTRVFSTQALLGEMVIGISCLVLLTRCTFQFSHLFLSFFLSFLQTLYFTRIPLPN</sequence>
<feature type="compositionally biased region" description="Polar residues" evidence="1">
    <location>
        <begin position="1"/>
        <end position="13"/>
    </location>
</feature>
<feature type="transmembrane region" description="Helical" evidence="2">
    <location>
        <begin position="207"/>
        <end position="228"/>
    </location>
</feature>
<dbReference type="Proteomes" id="UP000325313">
    <property type="component" value="Unassembled WGS sequence"/>
</dbReference>
<feature type="transmembrane region" description="Helical" evidence="2">
    <location>
        <begin position="234"/>
        <end position="252"/>
    </location>
</feature>
<feature type="transmembrane region" description="Helical" evidence="2">
    <location>
        <begin position="129"/>
        <end position="154"/>
    </location>
</feature>
<gene>
    <name evidence="3" type="ORF">PGTUg99_006017</name>
</gene>
<keyword evidence="2" id="KW-0812">Transmembrane</keyword>
<reference evidence="3 4" key="1">
    <citation type="submission" date="2019-05" db="EMBL/GenBank/DDBJ databases">
        <title>Emergence of the Ug99 lineage of the wheat stem rust pathogen through somatic hybridization.</title>
        <authorList>
            <person name="Li F."/>
            <person name="Upadhyaya N.M."/>
            <person name="Sperschneider J."/>
            <person name="Matny O."/>
            <person name="Nguyen-Phuc H."/>
            <person name="Mago R."/>
            <person name="Raley C."/>
            <person name="Miller M.E."/>
            <person name="Silverstein K.A.T."/>
            <person name="Henningsen E."/>
            <person name="Hirsch C.D."/>
            <person name="Visser B."/>
            <person name="Pretorius Z.A."/>
            <person name="Steffenson B.J."/>
            <person name="Schwessinger B."/>
            <person name="Dodds P.N."/>
            <person name="Figueroa M."/>
        </authorList>
    </citation>
    <scope>NUCLEOTIDE SEQUENCE [LARGE SCALE GENOMIC DNA]</scope>
    <source>
        <strain evidence="3 4">Ug99</strain>
    </source>
</reference>
<keyword evidence="2" id="KW-1133">Transmembrane helix</keyword>
<proteinExistence type="predicted"/>
<comment type="caution">
    <text evidence="3">The sequence shown here is derived from an EMBL/GenBank/DDBJ whole genome shotgun (WGS) entry which is preliminary data.</text>
</comment>
<organism evidence="3 4">
    <name type="scientific">Puccinia graminis f. sp. tritici</name>
    <dbReference type="NCBI Taxonomy" id="56615"/>
    <lineage>
        <taxon>Eukaryota</taxon>
        <taxon>Fungi</taxon>
        <taxon>Dikarya</taxon>
        <taxon>Basidiomycota</taxon>
        <taxon>Pucciniomycotina</taxon>
        <taxon>Pucciniomycetes</taxon>
        <taxon>Pucciniales</taxon>
        <taxon>Pucciniaceae</taxon>
        <taxon>Puccinia</taxon>
    </lineage>
</organism>
<name>A0A5B0MS03_PUCGR</name>